<feature type="domain" description="Inosine/uridine-preferring nucleoside hydrolase" evidence="3">
    <location>
        <begin position="4"/>
        <end position="306"/>
    </location>
</feature>
<dbReference type="Gene3D" id="3.90.245.10">
    <property type="entry name" value="Ribonucleoside hydrolase-like"/>
    <property type="match status" value="1"/>
</dbReference>
<reference evidence="4" key="1">
    <citation type="submission" date="2024-02" db="EMBL/GenBank/DDBJ databases">
        <title>Tomenella chthoni gen. nov. sp. nov., a member of the family Jonesiaceae isolated from bat guano.</title>
        <authorList>
            <person name="Miller S.L."/>
            <person name="King J."/>
            <person name="Sankaranarayanan K."/>
            <person name="Lawson P.A."/>
        </authorList>
    </citation>
    <scope>NUCLEOTIDE SEQUENCE</scope>
    <source>
        <strain evidence="4">BS-20</strain>
    </source>
</reference>
<dbReference type="PANTHER" id="PTHR12304:SF4">
    <property type="entry name" value="URIDINE NUCLEOSIDASE"/>
    <property type="match status" value="1"/>
</dbReference>
<evidence type="ECO:0000313" key="4">
    <source>
        <dbReference type="EMBL" id="XBH21377.1"/>
    </source>
</evidence>
<dbReference type="InterPro" id="IPR001910">
    <property type="entry name" value="Inosine/uridine_hydrolase_dom"/>
</dbReference>
<sequence length="315" mass="34064">MTNLIIDCDPGIDDALAIITALKDSSFTVRALTAVTGNLTSDKTQENARKVLELMGVTDIPVAQGPLQPISREYPWDPFSHGDDGLANTALPAPKLPLDSRSAAQMIVDVVNQYPGDISIAALGPMTNLALALEIDPELPKKVNKVSAIAGSFGFTKYAFTQATGDNPVSEWNVYVDPGAAATVFEAGFNLVAVGLDVATHPDINLNDSRFAELQNSTKTEAKFAVDIVNFVRGRNYQSYCAIIDTLAIAALSHPEWMTVEQVRCAVETQGELTLGMTVTDIRNHHRWEHLPLISAVSDVDFEEFLDYFVAGIIA</sequence>
<gene>
    <name evidence="4" type="ORF">V5R04_14365</name>
</gene>
<dbReference type="GO" id="GO:0006152">
    <property type="term" value="P:purine nucleoside catabolic process"/>
    <property type="evidence" value="ECO:0007669"/>
    <property type="project" value="TreeGrafter"/>
</dbReference>
<dbReference type="GO" id="GO:0008477">
    <property type="term" value="F:purine nucleosidase activity"/>
    <property type="evidence" value="ECO:0007669"/>
    <property type="project" value="TreeGrafter"/>
</dbReference>
<dbReference type="Pfam" id="PF01156">
    <property type="entry name" value="IU_nuc_hydro"/>
    <property type="match status" value="1"/>
</dbReference>
<dbReference type="AlphaFoldDB" id="A0AAU7DWJ3"/>
<keyword evidence="1 4" id="KW-0378">Hydrolase</keyword>
<name>A0AAU7DWJ3_9MICO</name>
<dbReference type="EMBL" id="CP146203">
    <property type="protein sequence ID" value="XBH21377.1"/>
    <property type="molecule type" value="Genomic_DNA"/>
</dbReference>
<dbReference type="InterPro" id="IPR036452">
    <property type="entry name" value="Ribo_hydro-like"/>
</dbReference>
<evidence type="ECO:0000256" key="2">
    <source>
        <dbReference type="ARBA" id="ARBA00023295"/>
    </source>
</evidence>
<dbReference type="InterPro" id="IPR023186">
    <property type="entry name" value="IUNH"/>
</dbReference>
<evidence type="ECO:0000256" key="1">
    <source>
        <dbReference type="ARBA" id="ARBA00022801"/>
    </source>
</evidence>
<dbReference type="PANTHER" id="PTHR12304">
    <property type="entry name" value="INOSINE-URIDINE PREFERRING NUCLEOSIDE HYDROLASE"/>
    <property type="match status" value="1"/>
</dbReference>
<protein>
    <submittedName>
        <fullName evidence="4">Nucleoside hydrolase</fullName>
    </submittedName>
</protein>
<organism evidence="4">
    <name type="scientific">Jonesiaceae bacterium BS-20</name>
    <dbReference type="NCBI Taxonomy" id="3120821"/>
    <lineage>
        <taxon>Bacteria</taxon>
        <taxon>Bacillati</taxon>
        <taxon>Actinomycetota</taxon>
        <taxon>Actinomycetes</taxon>
        <taxon>Micrococcales</taxon>
        <taxon>Jonesiaceae</taxon>
    </lineage>
</organism>
<proteinExistence type="predicted"/>
<evidence type="ECO:0000259" key="3">
    <source>
        <dbReference type="Pfam" id="PF01156"/>
    </source>
</evidence>
<accession>A0AAU7DWJ3</accession>
<dbReference type="SUPFAM" id="SSF53590">
    <property type="entry name" value="Nucleoside hydrolase"/>
    <property type="match status" value="1"/>
</dbReference>
<dbReference type="GO" id="GO:0005829">
    <property type="term" value="C:cytosol"/>
    <property type="evidence" value="ECO:0007669"/>
    <property type="project" value="TreeGrafter"/>
</dbReference>
<keyword evidence="2" id="KW-0326">Glycosidase</keyword>